<evidence type="ECO:0000313" key="2">
    <source>
        <dbReference type="EMBL" id="MBD2530619.1"/>
    </source>
</evidence>
<evidence type="ECO:0000256" key="1">
    <source>
        <dbReference type="SAM" id="MobiDB-lite"/>
    </source>
</evidence>
<reference evidence="2 3" key="1">
    <citation type="journal article" date="2020" name="ISME J.">
        <title>Comparative genomics reveals insights into cyanobacterial evolution and habitat adaptation.</title>
        <authorList>
            <person name="Chen M.Y."/>
            <person name="Teng W.K."/>
            <person name="Zhao L."/>
            <person name="Hu C.X."/>
            <person name="Zhou Y.K."/>
            <person name="Han B.P."/>
            <person name="Song L.R."/>
            <person name="Shu W.S."/>
        </authorList>
    </citation>
    <scope>NUCLEOTIDE SEQUENCE [LARGE SCALE GENOMIC DNA]</scope>
    <source>
        <strain evidence="2 3">FACHB-838</strain>
    </source>
</reference>
<comment type="caution">
    <text evidence="2">The sequence shown here is derived from an EMBL/GenBank/DDBJ whole genome shotgun (WGS) entry which is preliminary data.</text>
</comment>
<gene>
    <name evidence="2" type="ORF">H6G97_13975</name>
</gene>
<accession>A0ABR8DME8</accession>
<keyword evidence="3" id="KW-1185">Reference proteome</keyword>
<proteinExistence type="predicted"/>
<dbReference type="Proteomes" id="UP000623440">
    <property type="component" value="Unassembled WGS sequence"/>
</dbReference>
<protein>
    <submittedName>
        <fullName evidence="2">Uncharacterized protein</fullName>
    </submittedName>
</protein>
<dbReference type="EMBL" id="JACJSI010000023">
    <property type="protein sequence ID" value="MBD2530619.1"/>
    <property type="molecule type" value="Genomic_DNA"/>
</dbReference>
<organism evidence="2 3">
    <name type="scientific">Nostoc flagelliforme FACHB-838</name>
    <dbReference type="NCBI Taxonomy" id="2692904"/>
    <lineage>
        <taxon>Bacteria</taxon>
        <taxon>Bacillati</taxon>
        <taxon>Cyanobacteriota</taxon>
        <taxon>Cyanophyceae</taxon>
        <taxon>Nostocales</taxon>
        <taxon>Nostocaceae</taxon>
        <taxon>Nostoc</taxon>
    </lineage>
</organism>
<name>A0ABR8DME8_9NOSO</name>
<feature type="compositionally biased region" description="Polar residues" evidence="1">
    <location>
        <begin position="22"/>
        <end position="36"/>
    </location>
</feature>
<dbReference type="RefSeq" id="WP_190941162.1">
    <property type="nucleotide sequence ID" value="NZ_JACJSI010000023.1"/>
</dbReference>
<sequence length="61" mass="6588">MTPLASPVGDATRTSRHRPTQWLPNAPTQQSSTKISNNSVVQALHLKEIHITPSALGAVFQ</sequence>
<feature type="region of interest" description="Disordered" evidence="1">
    <location>
        <begin position="1"/>
        <end position="36"/>
    </location>
</feature>
<evidence type="ECO:0000313" key="3">
    <source>
        <dbReference type="Proteomes" id="UP000623440"/>
    </source>
</evidence>